<dbReference type="InterPro" id="IPR034210">
    <property type="entry name" value="CcO_II_C"/>
</dbReference>
<dbReference type="EMBL" id="FR877633">
    <property type="protein sequence ID" value="CCC29089.1"/>
    <property type="molecule type" value="Genomic_DNA"/>
</dbReference>
<evidence type="ECO:0000256" key="11">
    <source>
        <dbReference type="ARBA" id="ARBA00022989"/>
    </source>
</evidence>
<evidence type="ECO:0000256" key="1">
    <source>
        <dbReference type="ARBA" id="ARBA00004448"/>
    </source>
</evidence>
<dbReference type="InterPro" id="IPR002429">
    <property type="entry name" value="CcO_II-like_C"/>
</dbReference>
<dbReference type="FunFam" id="1.10.287.90:FF:000004">
    <property type="entry name" value="Cytochrome c oxidase subunit 2"/>
    <property type="match status" value="1"/>
</dbReference>
<dbReference type="SUPFAM" id="SSF49503">
    <property type="entry name" value="Cupredoxins"/>
    <property type="match status" value="1"/>
</dbReference>
<dbReference type="GO" id="GO:0045277">
    <property type="term" value="C:respiratory chain complex IV"/>
    <property type="evidence" value="ECO:0007669"/>
    <property type="project" value="UniProtKB-ARBA"/>
</dbReference>
<keyword evidence="11 17" id="KW-1133">Transmembrane helix</keyword>
<dbReference type="GO" id="GO:0005507">
    <property type="term" value="F:copper ion binding"/>
    <property type="evidence" value="ECO:0007669"/>
    <property type="project" value="InterPro"/>
</dbReference>
<keyword evidence="10 16" id="KW-0249">Electron transport</keyword>
<dbReference type="PANTHER" id="PTHR22888">
    <property type="entry name" value="CYTOCHROME C OXIDASE, SUBUNIT II"/>
    <property type="match status" value="1"/>
</dbReference>
<dbReference type="Gene3D" id="2.60.40.420">
    <property type="entry name" value="Cupredoxins - blue copper proteins"/>
    <property type="match status" value="1"/>
</dbReference>
<dbReference type="PROSITE" id="PS50857">
    <property type="entry name" value="COX2_CUA"/>
    <property type="match status" value="1"/>
</dbReference>
<dbReference type="PANTHER" id="PTHR22888:SF9">
    <property type="entry name" value="CYTOCHROME C OXIDASE SUBUNIT 2"/>
    <property type="match status" value="1"/>
</dbReference>
<keyword evidence="8 16" id="KW-0999">Mitochondrion inner membrane</keyword>
<dbReference type="InterPro" id="IPR008972">
    <property type="entry name" value="Cupredoxin"/>
</dbReference>
<dbReference type="Pfam" id="PF00116">
    <property type="entry name" value="COX2"/>
    <property type="match status" value="1"/>
</dbReference>
<dbReference type="InterPro" id="IPR014222">
    <property type="entry name" value="Cyt_c_oxidase_su2"/>
</dbReference>
<dbReference type="GO" id="GO:0016491">
    <property type="term" value="F:oxidoreductase activity"/>
    <property type="evidence" value="ECO:0007669"/>
    <property type="project" value="InterPro"/>
</dbReference>
<evidence type="ECO:0000256" key="9">
    <source>
        <dbReference type="ARBA" id="ARBA00022967"/>
    </source>
</evidence>
<comment type="subcellular location">
    <subcellularLocation>
        <location evidence="1 16">Mitochondrion inner membrane</location>
        <topology evidence="1 16">Multi-pass membrane protein</topology>
    </subcellularLocation>
</comment>
<feature type="transmembrane region" description="Helical" evidence="17">
    <location>
        <begin position="74"/>
        <end position="97"/>
    </location>
</feature>
<evidence type="ECO:0000256" key="16">
    <source>
        <dbReference type="RuleBase" id="RU000457"/>
    </source>
</evidence>
<dbReference type="PRINTS" id="PR01166">
    <property type="entry name" value="CYCOXIDASEII"/>
</dbReference>
<evidence type="ECO:0000256" key="17">
    <source>
        <dbReference type="SAM" id="Phobius"/>
    </source>
</evidence>
<keyword evidence="12 16" id="KW-0186">Copper</keyword>
<evidence type="ECO:0000256" key="13">
    <source>
        <dbReference type="ARBA" id="ARBA00023128"/>
    </source>
</evidence>
<feature type="domain" description="Cytochrome oxidase subunit II transmembrane region profile" evidence="19">
    <location>
        <begin position="8"/>
        <end position="102"/>
    </location>
</feature>
<keyword evidence="9" id="KW-1278">Translocase</keyword>
<dbReference type="SUPFAM" id="SSF81464">
    <property type="entry name" value="Cytochrome c oxidase subunit II-like, transmembrane region"/>
    <property type="match status" value="1"/>
</dbReference>
<evidence type="ECO:0000256" key="6">
    <source>
        <dbReference type="ARBA" id="ARBA00022692"/>
    </source>
</evidence>
<evidence type="ECO:0000256" key="4">
    <source>
        <dbReference type="ARBA" id="ARBA00022448"/>
    </source>
</evidence>
<evidence type="ECO:0000256" key="10">
    <source>
        <dbReference type="ARBA" id="ARBA00022982"/>
    </source>
</evidence>
<keyword evidence="13 16" id="KW-0496">Mitochondrion</keyword>
<dbReference type="Pfam" id="PF02790">
    <property type="entry name" value="COX2_TM"/>
    <property type="match status" value="1"/>
</dbReference>
<dbReference type="CDD" id="cd13912">
    <property type="entry name" value="CcO_II_C"/>
    <property type="match status" value="1"/>
</dbReference>
<comment type="catalytic activity">
    <reaction evidence="15">
        <text>4 Fe(II)-[cytochrome c] + O2 + 8 H(+)(in) = 4 Fe(III)-[cytochrome c] + 2 H2O + 4 H(+)(out)</text>
        <dbReference type="Rhea" id="RHEA:11436"/>
        <dbReference type="Rhea" id="RHEA-COMP:10350"/>
        <dbReference type="Rhea" id="RHEA-COMP:14399"/>
        <dbReference type="ChEBI" id="CHEBI:15377"/>
        <dbReference type="ChEBI" id="CHEBI:15378"/>
        <dbReference type="ChEBI" id="CHEBI:15379"/>
        <dbReference type="ChEBI" id="CHEBI:29033"/>
        <dbReference type="ChEBI" id="CHEBI:29034"/>
        <dbReference type="EC" id="7.1.1.9"/>
    </reaction>
    <physiologicalReaction direction="left-to-right" evidence="15">
        <dbReference type="Rhea" id="RHEA:11437"/>
    </physiologicalReaction>
</comment>
<reference evidence="20" key="1">
    <citation type="journal article" date="2011" name="FEMS Yeast Res.">
        <title>Mitochondrial genomes of yeasts of the Yarrowia clade.</title>
        <authorList>
            <person name="Gaillardin C."/>
            <person name="Neuveglise C."/>
            <person name="Kerscher S."/>
            <person name="Nicaud J.M."/>
        </authorList>
    </citation>
    <scope>NUCLEOTIDE SEQUENCE</scope>
    <source>
        <strain evidence="20">CBS:10151</strain>
    </source>
</reference>
<dbReference type="RefSeq" id="YP_004927807.1">
    <property type="nucleotide sequence ID" value="NC_016124.1"/>
</dbReference>
<keyword evidence="14 16" id="KW-0472">Membrane</keyword>
<sequence>MPFMFNDVPVPYGLYFQDSATPTFDGMIELHDIVMFYMVVTIVLVSYLLFVIIKNFSNDHISYKYLTHGTTLEIIWTIFPVVILLFIAFPSFILLYLCDEVIDPAMTIKAMASQWYWTYEYSDFIGETGEIVQFDSYMVPTDMLANGQLRMLDVDARMVVPTNTHLRFIVTSRDVIHDFALPSLGIKCDATPGRLNQVSALLQRESVYYGQCSELCGVLHSSMPIALEAVSMDKFLSWLDEQ</sequence>
<evidence type="ECO:0000256" key="3">
    <source>
        <dbReference type="ARBA" id="ARBA00015946"/>
    </source>
</evidence>
<comment type="cofactor">
    <cofactor evidence="16">
        <name>Cu cation</name>
        <dbReference type="ChEBI" id="CHEBI:23378"/>
    </cofactor>
    <text evidence="16">Binds a copper A center.</text>
</comment>
<dbReference type="PROSITE" id="PS00078">
    <property type="entry name" value="COX2"/>
    <property type="match status" value="1"/>
</dbReference>
<keyword evidence="5 16" id="KW-0679">Respiratory chain</keyword>
<dbReference type="InterPro" id="IPR011759">
    <property type="entry name" value="Cyt_c_oxidase_su2_TM_dom"/>
</dbReference>
<comment type="similarity">
    <text evidence="2 16">Belongs to the cytochrome c oxidase subunit 2 family.</text>
</comment>
<reference evidence="20" key="2">
    <citation type="journal article" date="2012" name="FEMS Yeast Res.">
        <title>Mitochondrial genomes of yeasts of the Yarrowia clade.</title>
        <authorList>
            <person name="Gaillardin C."/>
            <person name="Neuveglise C."/>
            <person name="Kerscher S."/>
            <person name="Nicaud J.M."/>
        </authorList>
    </citation>
    <scope>NUCLEOTIDE SEQUENCE</scope>
    <source>
        <strain evidence="20">CBS:10151</strain>
    </source>
</reference>
<geneLocation type="mitochondrion" evidence="20"/>
<accession>G4U4U8</accession>
<dbReference type="PROSITE" id="PS50999">
    <property type="entry name" value="COX2_TM"/>
    <property type="match status" value="1"/>
</dbReference>
<protein>
    <recommendedName>
        <fullName evidence="3 16">Cytochrome c oxidase subunit 2</fullName>
    </recommendedName>
</protein>
<dbReference type="InterPro" id="IPR045187">
    <property type="entry name" value="CcO_II"/>
</dbReference>
<dbReference type="GO" id="GO:0004129">
    <property type="term" value="F:cytochrome-c oxidase activity"/>
    <property type="evidence" value="ECO:0007669"/>
    <property type="project" value="UniProtKB-EC"/>
</dbReference>
<evidence type="ECO:0000256" key="8">
    <source>
        <dbReference type="ARBA" id="ARBA00022792"/>
    </source>
</evidence>
<dbReference type="NCBIfam" id="TIGR02866">
    <property type="entry name" value="CoxB"/>
    <property type="match status" value="1"/>
</dbReference>
<dbReference type="InterPro" id="IPR036257">
    <property type="entry name" value="Cyt_c_oxidase_su2_TM_sf"/>
</dbReference>
<evidence type="ECO:0000256" key="5">
    <source>
        <dbReference type="ARBA" id="ARBA00022660"/>
    </source>
</evidence>
<evidence type="ECO:0000256" key="15">
    <source>
        <dbReference type="ARBA" id="ARBA00049512"/>
    </source>
</evidence>
<comment type="function">
    <text evidence="16">Component of the cytochrome c oxidase, the last enzyme in the mitochondrial electron transport chain which drives oxidative phosphorylation. The respiratory chain contains 3 multisubunit complexes succinate dehydrogenase (complex II, CII), ubiquinol-cytochrome c oxidoreductase (cytochrome b-c1 complex, complex III, CIII) and cytochrome c oxidase (complex IV, CIV), that cooperate to transfer electrons derived from NADH and succinate to molecular oxygen, creating an electrochemical gradient over the inner membrane that drives transmembrane transport and the ATP synthase. Cytochrome c oxidase is the component of the respiratory chain that catalyzes the reduction of oxygen to water. Electrons originating from reduced cytochrome c in the intermembrane space (IMS) are transferred via the dinuclear copper A center (CU(A)) of subunit 2 and heme A of subunit 1 to the active site in subunit 1, a binuclear center (BNC) formed by heme A3 and copper B (CU(B)). The BNC reduces molecular oxygen to 2 water molecules using 4 electrons from cytochrome c in the IMS and 4 protons from the mitochondrial matrix.</text>
</comment>
<evidence type="ECO:0000313" key="20">
    <source>
        <dbReference type="EMBL" id="CCC29089.1"/>
    </source>
</evidence>
<evidence type="ECO:0000259" key="19">
    <source>
        <dbReference type="PROSITE" id="PS50999"/>
    </source>
</evidence>
<keyword evidence="6 16" id="KW-0812">Transmembrane</keyword>
<keyword evidence="4 16" id="KW-0813">Transport</keyword>
<name>G4U4U8_9ASCO</name>
<dbReference type="GO" id="GO:0005743">
    <property type="term" value="C:mitochondrial inner membrane"/>
    <property type="evidence" value="ECO:0007669"/>
    <property type="project" value="UniProtKB-SubCell"/>
</dbReference>
<evidence type="ECO:0000256" key="12">
    <source>
        <dbReference type="ARBA" id="ARBA00023008"/>
    </source>
</evidence>
<evidence type="ECO:0000256" key="7">
    <source>
        <dbReference type="ARBA" id="ARBA00022723"/>
    </source>
</evidence>
<dbReference type="Gene3D" id="1.10.287.90">
    <property type="match status" value="1"/>
</dbReference>
<dbReference type="InterPro" id="IPR001505">
    <property type="entry name" value="Copper_CuA"/>
</dbReference>
<evidence type="ECO:0000259" key="18">
    <source>
        <dbReference type="PROSITE" id="PS50857"/>
    </source>
</evidence>
<keyword evidence="7 16" id="KW-0479">Metal-binding</keyword>
<dbReference type="GeneID" id="11341742"/>
<gene>
    <name evidence="20" type="primary">cox2</name>
</gene>
<organism evidence="20">
    <name type="scientific">Yarrowia alimentaria</name>
    <dbReference type="NCBI Taxonomy" id="479092"/>
    <lineage>
        <taxon>Eukaryota</taxon>
        <taxon>Fungi</taxon>
        <taxon>Dikarya</taxon>
        <taxon>Ascomycota</taxon>
        <taxon>Saccharomycotina</taxon>
        <taxon>Dipodascomycetes</taxon>
        <taxon>Dipodascales</taxon>
        <taxon>Dipodascales incertae sedis</taxon>
        <taxon>Yarrowia</taxon>
    </lineage>
</organism>
<dbReference type="GO" id="GO:0006123">
    <property type="term" value="P:mitochondrial electron transport, cytochrome c to oxygen"/>
    <property type="evidence" value="ECO:0007669"/>
    <property type="project" value="UniProtKB-ARBA"/>
</dbReference>
<feature type="transmembrane region" description="Helical" evidence="17">
    <location>
        <begin position="34"/>
        <end position="53"/>
    </location>
</feature>
<dbReference type="FunFam" id="2.60.40.420:FF:000001">
    <property type="entry name" value="Cytochrome c oxidase subunit 2"/>
    <property type="match status" value="1"/>
</dbReference>
<evidence type="ECO:0000256" key="14">
    <source>
        <dbReference type="ARBA" id="ARBA00023136"/>
    </source>
</evidence>
<evidence type="ECO:0000256" key="2">
    <source>
        <dbReference type="ARBA" id="ARBA00007866"/>
    </source>
</evidence>
<feature type="domain" description="Cytochrome oxidase subunit II copper A binding" evidence="18">
    <location>
        <begin position="103"/>
        <end position="241"/>
    </location>
</feature>
<proteinExistence type="inferred from homology"/>
<dbReference type="AlphaFoldDB" id="G4U4U8"/>